<evidence type="ECO:0000313" key="11">
    <source>
        <dbReference type="Proteomes" id="UP001275084"/>
    </source>
</evidence>
<evidence type="ECO:0000256" key="4">
    <source>
        <dbReference type="ARBA" id="ARBA00022801"/>
    </source>
</evidence>
<evidence type="ECO:0000256" key="5">
    <source>
        <dbReference type="ARBA" id="ARBA00023157"/>
    </source>
</evidence>
<dbReference type="EC" id="3.2.1.-" evidence="9"/>
<gene>
    <name evidence="10" type="ORF">B0T25DRAFT_130100</name>
</gene>
<evidence type="ECO:0000313" key="10">
    <source>
        <dbReference type="EMBL" id="KAK3360438.1"/>
    </source>
</evidence>
<dbReference type="FunFam" id="1.50.10.10:FF:000037">
    <property type="entry name" value="alpha-1,2-Mannosidase"/>
    <property type="match status" value="1"/>
</dbReference>
<feature type="binding site" evidence="7">
    <location>
        <position position="584"/>
    </location>
    <ligand>
        <name>Ca(2+)</name>
        <dbReference type="ChEBI" id="CHEBI:29108"/>
    </ligand>
</feature>
<evidence type="ECO:0000256" key="9">
    <source>
        <dbReference type="RuleBase" id="RU361193"/>
    </source>
</evidence>
<evidence type="ECO:0000256" key="8">
    <source>
        <dbReference type="PIRSR" id="PIRSR601382-3"/>
    </source>
</evidence>
<dbReference type="GO" id="GO:0004571">
    <property type="term" value="F:mannosyl-oligosaccharide 1,2-alpha-mannosidase activity"/>
    <property type="evidence" value="ECO:0007669"/>
    <property type="project" value="InterPro"/>
</dbReference>
<comment type="caution">
    <text evidence="10">The sequence shown here is derived from an EMBL/GenBank/DDBJ whole genome shotgun (WGS) entry which is preliminary data.</text>
</comment>
<dbReference type="GO" id="GO:0005509">
    <property type="term" value="F:calcium ion binding"/>
    <property type="evidence" value="ECO:0007669"/>
    <property type="project" value="InterPro"/>
</dbReference>
<keyword evidence="5 8" id="KW-1015">Disulfide bond</keyword>
<keyword evidence="4 9" id="KW-0378">Hydrolase</keyword>
<comment type="similarity">
    <text evidence="3 9">Belongs to the glycosyl hydrolase 47 family.</text>
</comment>
<protein>
    <recommendedName>
        <fullName evidence="9">alpha-1,2-Mannosidase</fullName>
        <ecNumber evidence="9">3.2.1.-</ecNumber>
    </recommendedName>
</protein>
<reference evidence="10" key="2">
    <citation type="submission" date="2023-06" db="EMBL/GenBank/DDBJ databases">
        <authorList>
            <consortium name="Lawrence Berkeley National Laboratory"/>
            <person name="Haridas S."/>
            <person name="Hensen N."/>
            <person name="Bonometti L."/>
            <person name="Westerberg I."/>
            <person name="Brannstrom I.O."/>
            <person name="Guillou S."/>
            <person name="Cros-Aarteil S."/>
            <person name="Calhoun S."/>
            <person name="Kuo A."/>
            <person name="Mondo S."/>
            <person name="Pangilinan J."/>
            <person name="Riley R."/>
            <person name="Labutti K."/>
            <person name="Andreopoulos B."/>
            <person name="Lipzen A."/>
            <person name="Chen C."/>
            <person name="Yanf M."/>
            <person name="Daum C."/>
            <person name="Ng V."/>
            <person name="Clum A."/>
            <person name="Steindorff A."/>
            <person name="Ohm R."/>
            <person name="Martin F."/>
            <person name="Silar P."/>
            <person name="Natvig D."/>
            <person name="Lalanne C."/>
            <person name="Gautier V."/>
            <person name="Ament-Velasquez S.L."/>
            <person name="Kruys A."/>
            <person name="Hutchinson M.I."/>
            <person name="Powell A.J."/>
            <person name="Barry K."/>
            <person name="Miller A.N."/>
            <person name="Grigoriev I.V."/>
            <person name="Debuchy R."/>
            <person name="Gladieux P."/>
            <person name="Thoren M.H."/>
            <person name="Johannesson H."/>
        </authorList>
    </citation>
    <scope>NUCLEOTIDE SEQUENCE</scope>
    <source>
        <strain evidence="10">CBS 955.72</strain>
    </source>
</reference>
<accession>A0AAJ0HS80</accession>
<dbReference type="GO" id="GO:0016020">
    <property type="term" value="C:membrane"/>
    <property type="evidence" value="ECO:0007669"/>
    <property type="project" value="InterPro"/>
</dbReference>
<keyword evidence="11" id="KW-1185">Reference proteome</keyword>
<dbReference type="GO" id="GO:0036503">
    <property type="term" value="P:ERAD pathway"/>
    <property type="evidence" value="ECO:0007669"/>
    <property type="project" value="UniProtKB-ARBA"/>
</dbReference>
<dbReference type="Proteomes" id="UP001275084">
    <property type="component" value="Unassembled WGS sequence"/>
</dbReference>
<sequence>MQRPLRAFAPRSRSLLAAVVFCFVFLYLLRWSDNHGQVTLESAALERYMNSGPLSHPMTPVKSSVDWDSVEYRYPAQEPLASVPAPAARPLPRVQHQFGPESTRALRVREERRKAVKDLTVKSWNAYRKYAWKQDALLPLSARGRDQFSGWAATLVDSLDTLWVMGLRDEFDEAVAAVAEIDFGKSTAPQVNIFETNIRYLGGLMAAYDLSKREVLLQKAIELGDLIYGGFNTANRMPVDSISFDAAKAGTGLQVEEQVVSASPGTLSLEMTRLSQLTGNPKYYDAIVKVTDVFHRGQNSTRLPGLFPMFVSMLNKNVVTGNDFTLAGCADSLYEYFPKMHALLAGAVPQYRDLTLGFIAAAKKHIFFRPMIPEDDVDILIAGNVRVTNENVPILDPESEHLACFIGGTVALAGRLFEREEDVQVGARLARGCAYAYRSFPTGVMPERYNMIPCKGECKWDEERWVEERQKRPEWKAHLPKGFTTAKDPRYILRPEAIESVFYMWRITGEEEWRETAWEMFTAVANATATDVAAAAVRDVTVARESVGWEDYMESFWIAETLKYFYLAFSPPDLISLDKYVLNTEAHPFLRP</sequence>
<dbReference type="GO" id="GO:0005975">
    <property type="term" value="P:carbohydrate metabolic process"/>
    <property type="evidence" value="ECO:0007669"/>
    <property type="project" value="InterPro"/>
</dbReference>
<feature type="active site" description="Proton donor" evidence="6">
    <location>
        <position position="195"/>
    </location>
</feature>
<dbReference type="PANTHER" id="PTHR11742">
    <property type="entry name" value="MANNOSYL-OLIGOSACCHARIDE ALPHA-1,2-MANNOSIDASE-RELATED"/>
    <property type="match status" value="1"/>
</dbReference>
<evidence type="ECO:0000256" key="2">
    <source>
        <dbReference type="ARBA" id="ARBA00004922"/>
    </source>
</evidence>
<evidence type="ECO:0000256" key="3">
    <source>
        <dbReference type="ARBA" id="ARBA00007658"/>
    </source>
</evidence>
<evidence type="ECO:0000256" key="6">
    <source>
        <dbReference type="PIRSR" id="PIRSR601382-1"/>
    </source>
</evidence>
<dbReference type="Pfam" id="PF01532">
    <property type="entry name" value="Glyco_hydro_47"/>
    <property type="match status" value="1"/>
</dbReference>
<feature type="active site" evidence="6">
    <location>
        <position position="496"/>
    </location>
</feature>
<reference evidence="10" key="1">
    <citation type="journal article" date="2023" name="Mol. Phylogenet. Evol.">
        <title>Genome-scale phylogeny and comparative genomics of the fungal order Sordariales.</title>
        <authorList>
            <person name="Hensen N."/>
            <person name="Bonometti L."/>
            <person name="Westerberg I."/>
            <person name="Brannstrom I.O."/>
            <person name="Guillou S."/>
            <person name="Cros-Aarteil S."/>
            <person name="Calhoun S."/>
            <person name="Haridas S."/>
            <person name="Kuo A."/>
            <person name="Mondo S."/>
            <person name="Pangilinan J."/>
            <person name="Riley R."/>
            <person name="LaButti K."/>
            <person name="Andreopoulos B."/>
            <person name="Lipzen A."/>
            <person name="Chen C."/>
            <person name="Yan M."/>
            <person name="Daum C."/>
            <person name="Ng V."/>
            <person name="Clum A."/>
            <person name="Steindorff A."/>
            <person name="Ohm R.A."/>
            <person name="Martin F."/>
            <person name="Silar P."/>
            <person name="Natvig D.O."/>
            <person name="Lalanne C."/>
            <person name="Gautier V."/>
            <person name="Ament-Velasquez S.L."/>
            <person name="Kruys A."/>
            <person name="Hutchinson M.I."/>
            <person name="Powell A.J."/>
            <person name="Barry K."/>
            <person name="Miller A.N."/>
            <person name="Grigoriev I.V."/>
            <person name="Debuchy R."/>
            <person name="Gladieux P."/>
            <person name="Hiltunen Thoren M."/>
            <person name="Johannesson H."/>
        </authorList>
    </citation>
    <scope>NUCLEOTIDE SEQUENCE</scope>
    <source>
        <strain evidence="10">CBS 955.72</strain>
    </source>
</reference>
<dbReference type="Gene3D" id="1.50.10.10">
    <property type="match status" value="1"/>
</dbReference>
<comment type="cofactor">
    <cofactor evidence="1 7">
        <name>Ca(2+)</name>
        <dbReference type="ChEBI" id="CHEBI:29108"/>
    </cofactor>
</comment>
<dbReference type="InterPro" id="IPR050749">
    <property type="entry name" value="Glycosyl_Hydrolase_47"/>
</dbReference>
<dbReference type="InterPro" id="IPR001382">
    <property type="entry name" value="Glyco_hydro_47"/>
</dbReference>
<comment type="pathway">
    <text evidence="2">Protein modification; protein glycosylation.</text>
</comment>
<feature type="disulfide bond" evidence="8">
    <location>
        <begin position="404"/>
        <end position="433"/>
    </location>
</feature>
<evidence type="ECO:0000256" key="7">
    <source>
        <dbReference type="PIRSR" id="PIRSR601382-2"/>
    </source>
</evidence>
<evidence type="ECO:0000256" key="1">
    <source>
        <dbReference type="ARBA" id="ARBA00001913"/>
    </source>
</evidence>
<dbReference type="GO" id="GO:0005783">
    <property type="term" value="C:endoplasmic reticulum"/>
    <property type="evidence" value="ECO:0007669"/>
    <property type="project" value="TreeGrafter"/>
</dbReference>
<dbReference type="PANTHER" id="PTHR11742:SF29">
    <property type="entry name" value="ALPHA-1,2-MANNOSIDASE"/>
    <property type="match status" value="1"/>
</dbReference>
<feature type="active site" description="Proton donor" evidence="6">
    <location>
        <position position="447"/>
    </location>
</feature>
<proteinExistence type="inferred from homology"/>
<dbReference type="InterPro" id="IPR036026">
    <property type="entry name" value="Seven-hairpin_glycosidases"/>
</dbReference>
<keyword evidence="7" id="KW-0479">Metal-binding</keyword>
<dbReference type="InterPro" id="IPR012341">
    <property type="entry name" value="6hp_glycosidase-like_sf"/>
</dbReference>
<feature type="active site" evidence="6">
    <location>
        <position position="331"/>
    </location>
</feature>
<dbReference type="SUPFAM" id="SSF48225">
    <property type="entry name" value="Seven-hairpin glycosidases"/>
    <property type="match status" value="1"/>
</dbReference>
<organism evidence="10 11">
    <name type="scientific">Lasiosphaeria hispida</name>
    <dbReference type="NCBI Taxonomy" id="260671"/>
    <lineage>
        <taxon>Eukaryota</taxon>
        <taxon>Fungi</taxon>
        <taxon>Dikarya</taxon>
        <taxon>Ascomycota</taxon>
        <taxon>Pezizomycotina</taxon>
        <taxon>Sordariomycetes</taxon>
        <taxon>Sordariomycetidae</taxon>
        <taxon>Sordariales</taxon>
        <taxon>Lasiosphaeriaceae</taxon>
        <taxon>Lasiosphaeria</taxon>
    </lineage>
</organism>
<name>A0AAJ0HS80_9PEZI</name>
<keyword evidence="9" id="KW-0326">Glycosidase</keyword>
<dbReference type="AlphaFoldDB" id="A0AAJ0HS80"/>
<dbReference type="PRINTS" id="PR00747">
    <property type="entry name" value="GLYHDRLASE47"/>
</dbReference>
<keyword evidence="7" id="KW-0106">Calcium</keyword>
<dbReference type="EMBL" id="JAUIQD010000002">
    <property type="protein sequence ID" value="KAK3360438.1"/>
    <property type="molecule type" value="Genomic_DNA"/>
</dbReference>